<keyword evidence="3" id="KW-1185">Reference proteome</keyword>
<accession>A0AAE0L2U0</accession>
<feature type="compositionally biased region" description="Basic and acidic residues" evidence="1">
    <location>
        <begin position="277"/>
        <end position="289"/>
    </location>
</feature>
<evidence type="ECO:0000256" key="1">
    <source>
        <dbReference type="SAM" id="MobiDB-lite"/>
    </source>
</evidence>
<sequence>MGLQTQTNTLRKMNALNQYGVDVQGVGNHMQELAKETLPIMKQLEKARRVYTDAEMEGTTRTNKYLRKMDEEYRDPDEQPITAGTEKLGAVNVIRETKTEQATKEITHAVPKLPGPQVPHHGGRENGITNNSTESNWGKEQERETLGIGPEDQEREEDDMMGEWSPPERTKRKIMQRDMGKWAEEEDPMEEPSQEGTHAPTRILACRQYLGNYTDMESKMVQYDTQWTDNGGGVLRTWSSEETIRTHLLARASCSDQGWGDLMNEWERAKQGKRTKRVPDIDLQRRKST</sequence>
<feature type="region of interest" description="Disordered" evidence="1">
    <location>
        <begin position="111"/>
        <end position="174"/>
    </location>
</feature>
<dbReference type="AlphaFoldDB" id="A0AAE0L2U0"/>
<organism evidence="2 3">
    <name type="scientific">Cymbomonas tetramitiformis</name>
    <dbReference type="NCBI Taxonomy" id="36881"/>
    <lineage>
        <taxon>Eukaryota</taxon>
        <taxon>Viridiplantae</taxon>
        <taxon>Chlorophyta</taxon>
        <taxon>Pyramimonadophyceae</taxon>
        <taxon>Pyramimonadales</taxon>
        <taxon>Pyramimonadaceae</taxon>
        <taxon>Cymbomonas</taxon>
    </lineage>
</organism>
<protein>
    <submittedName>
        <fullName evidence="2">Uncharacterized protein</fullName>
    </submittedName>
</protein>
<evidence type="ECO:0000313" key="2">
    <source>
        <dbReference type="EMBL" id="KAK3270091.1"/>
    </source>
</evidence>
<dbReference type="Proteomes" id="UP001190700">
    <property type="component" value="Unassembled WGS sequence"/>
</dbReference>
<reference evidence="2 3" key="1">
    <citation type="journal article" date="2015" name="Genome Biol. Evol.">
        <title>Comparative Genomics of a Bacterivorous Green Alga Reveals Evolutionary Causalities and Consequences of Phago-Mixotrophic Mode of Nutrition.</title>
        <authorList>
            <person name="Burns J.A."/>
            <person name="Paasch A."/>
            <person name="Narechania A."/>
            <person name="Kim E."/>
        </authorList>
    </citation>
    <scope>NUCLEOTIDE SEQUENCE [LARGE SCALE GENOMIC DNA]</scope>
    <source>
        <strain evidence="2 3">PLY_AMNH</strain>
    </source>
</reference>
<feature type="region of interest" description="Disordered" evidence="1">
    <location>
        <begin position="269"/>
        <end position="289"/>
    </location>
</feature>
<feature type="compositionally biased region" description="Acidic residues" evidence="1">
    <location>
        <begin position="151"/>
        <end position="161"/>
    </location>
</feature>
<gene>
    <name evidence="2" type="ORF">CYMTET_21498</name>
</gene>
<evidence type="ECO:0000313" key="3">
    <source>
        <dbReference type="Proteomes" id="UP001190700"/>
    </source>
</evidence>
<name>A0AAE0L2U0_9CHLO</name>
<comment type="caution">
    <text evidence="2">The sequence shown here is derived from an EMBL/GenBank/DDBJ whole genome shotgun (WGS) entry which is preliminary data.</text>
</comment>
<feature type="compositionally biased region" description="Polar residues" evidence="1">
    <location>
        <begin position="127"/>
        <end position="136"/>
    </location>
</feature>
<proteinExistence type="predicted"/>
<dbReference type="EMBL" id="LGRX02010577">
    <property type="protein sequence ID" value="KAK3270091.1"/>
    <property type="molecule type" value="Genomic_DNA"/>
</dbReference>